<organism evidence="2 3">
    <name type="scientific">Hydnum rufescens UP504</name>
    <dbReference type="NCBI Taxonomy" id="1448309"/>
    <lineage>
        <taxon>Eukaryota</taxon>
        <taxon>Fungi</taxon>
        <taxon>Dikarya</taxon>
        <taxon>Basidiomycota</taxon>
        <taxon>Agaricomycotina</taxon>
        <taxon>Agaricomycetes</taxon>
        <taxon>Cantharellales</taxon>
        <taxon>Hydnaceae</taxon>
        <taxon>Hydnum</taxon>
    </lineage>
</organism>
<dbReference type="AlphaFoldDB" id="A0A9P6AD81"/>
<proteinExistence type="predicted"/>
<sequence>MPNPHAKPNETMPSENARGGHVNHTPAAVGITTNEDPWSEPPPEIKLPQNETRYRLNHLPNEPPLWEMTMQRAKEHPPDETWDREHTMRGPRDPRRTTPTSAGMVKQNDNPLNEPAQLPPGNDDGTRQNNMCQTKHTNDDRPDQTQESTTHPPSGCVVILSNESKPRCKPQMNPTPASAGILLNLHPPTKKREIWDLRESQTCSRPYGLIGDNIFHL</sequence>
<gene>
    <name evidence="2" type="ORF">BS47DRAFT_1369306</name>
</gene>
<feature type="region of interest" description="Disordered" evidence="1">
    <location>
        <begin position="1"/>
        <end position="156"/>
    </location>
</feature>
<evidence type="ECO:0000313" key="3">
    <source>
        <dbReference type="Proteomes" id="UP000886523"/>
    </source>
</evidence>
<keyword evidence="3" id="KW-1185">Reference proteome</keyword>
<evidence type="ECO:0000313" key="2">
    <source>
        <dbReference type="EMBL" id="KAF9503748.1"/>
    </source>
</evidence>
<accession>A0A9P6AD81</accession>
<comment type="caution">
    <text evidence="2">The sequence shown here is derived from an EMBL/GenBank/DDBJ whole genome shotgun (WGS) entry which is preliminary data.</text>
</comment>
<evidence type="ECO:0000256" key="1">
    <source>
        <dbReference type="SAM" id="MobiDB-lite"/>
    </source>
</evidence>
<feature type="compositionally biased region" description="Basic and acidic residues" evidence="1">
    <location>
        <begin position="72"/>
        <end position="96"/>
    </location>
</feature>
<reference evidence="2" key="1">
    <citation type="journal article" date="2020" name="Nat. Commun.">
        <title>Large-scale genome sequencing of mycorrhizal fungi provides insights into the early evolution of symbiotic traits.</title>
        <authorList>
            <person name="Miyauchi S."/>
            <person name="Kiss E."/>
            <person name="Kuo A."/>
            <person name="Drula E."/>
            <person name="Kohler A."/>
            <person name="Sanchez-Garcia M."/>
            <person name="Morin E."/>
            <person name="Andreopoulos B."/>
            <person name="Barry K.W."/>
            <person name="Bonito G."/>
            <person name="Buee M."/>
            <person name="Carver A."/>
            <person name="Chen C."/>
            <person name="Cichocki N."/>
            <person name="Clum A."/>
            <person name="Culley D."/>
            <person name="Crous P.W."/>
            <person name="Fauchery L."/>
            <person name="Girlanda M."/>
            <person name="Hayes R.D."/>
            <person name="Keri Z."/>
            <person name="LaButti K."/>
            <person name="Lipzen A."/>
            <person name="Lombard V."/>
            <person name="Magnuson J."/>
            <person name="Maillard F."/>
            <person name="Murat C."/>
            <person name="Nolan M."/>
            <person name="Ohm R.A."/>
            <person name="Pangilinan J."/>
            <person name="Pereira M.F."/>
            <person name="Perotto S."/>
            <person name="Peter M."/>
            <person name="Pfister S."/>
            <person name="Riley R."/>
            <person name="Sitrit Y."/>
            <person name="Stielow J.B."/>
            <person name="Szollosi G."/>
            <person name="Zifcakova L."/>
            <person name="Stursova M."/>
            <person name="Spatafora J.W."/>
            <person name="Tedersoo L."/>
            <person name="Vaario L.M."/>
            <person name="Yamada A."/>
            <person name="Yan M."/>
            <person name="Wang P."/>
            <person name="Xu J."/>
            <person name="Bruns T."/>
            <person name="Baldrian P."/>
            <person name="Vilgalys R."/>
            <person name="Dunand C."/>
            <person name="Henrissat B."/>
            <person name="Grigoriev I.V."/>
            <person name="Hibbett D."/>
            <person name="Nagy L.G."/>
            <person name="Martin F.M."/>
        </authorList>
    </citation>
    <scope>NUCLEOTIDE SEQUENCE</scope>
    <source>
        <strain evidence="2">UP504</strain>
    </source>
</reference>
<protein>
    <submittedName>
        <fullName evidence="2">Uncharacterized protein</fullName>
    </submittedName>
</protein>
<name>A0A9P6AD81_9AGAM</name>
<dbReference type="Proteomes" id="UP000886523">
    <property type="component" value="Unassembled WGS sequence"/>
</dbReference>
<dbReference type="EMBL" id="MU129306">
    <property type="protein sequence ID" value="KAF9503748.1"/>
    <property type="molecule type" value="Genomic_DNA"/>
</dbReference>